<reference evidence="2" key="1">
    <citation type="submission" date="2021-10" db="EMBL/GenBank/DDBJ databases">
        <title>Melipona bicolor Genome sequencing and assembly.</title>
        <authorList>
            <person name="Araujo N.S."/>
            <person name="Arias M.C."/>
        </authorList>
    </citation>
    <scope>NUCLEOTIDE SEQUENCE</scope>
    <source>
        <strain evidence="2">USP_2M_L1-L4_2017</strain>
        <tissue evidence="2">Whole body</tissue>
    </source>
</reference>
<organism evidence="2 3">
    <name type="scientific">Melipona bicolor</name>
    <dbReference type="NCBI Taxonomy" id="60889"/>
    <lineage>
        <taxon>Eukaryota</taxon>
        <taxon>Metazoa</taxon>
        <taxon>Ecdysozoa</taxon>
        <taxon>Arthropoda</taxon>
        <taxon>Hexapoda</taxon>
        <taxon>Insecta</taxon>
        <taxon>Pterygota</taxon>
        <taxon>Neoptera</taxon>
        <taxon>Endopterygota</taxon>
        <taxon>Hymenoptera</taxon>
        <taxon>Apocrita</taxon>
        <taxon>Aculeata</taxon>
        <taxon>Apoidea</taxon>
        <taxon>Anthophila</taxon>
        <taxon>Apidae</taxon>
        <taxon>Melipona</taxon>
    </lineage>
</organism>
<name>A0AA40KXQ7_9HYME</name>
<gene>
    <name evidence="2" type="ORF">K0M31_001472</name>
</gene>
<accession>A0AA40KXQ7</accession>
<feature type="region of interest" description="Disordered" evidence="1">
    <location>
        <begin position="72"/>
        <end position="110"/>
    </location>
</feature>
<evidence type="ECO:0000256" key="1">
    <source>
        <dbReference type="SAM" id="MobiDB-lite"/>
    </source>
</evidence>
<dbReference type="Proteomes" id="UP001177670">
    <property type="component" value="Unassembled WGS sequence"/>
</dbReference>
<comment type="caution">
    <text evidence="2">The sequence shown here is derived from an EMBL/GenBank/DDBJ whole genome shotgun (WGS) entry which is preliminary data.</text>
</comment>
<protein>
    <submittedName>
        <fullName evidence="2">Uncharacterized protein</fullName>
    </submittedName>
</protein>
<evidence type="ECO:0000313" key="3">
    <source>
        <dbReference type="Proteomes" id="UP001177670"/>
    </source>
</evidence>
<feature type="compositionally biased region" description="Low complexity" evidence="1">
    <location>
        <begin position="40"/>
        <end position="52"/>
    </location>
</feature>
<keyword evidence="3" id="KW-1185">Reference proteome</keyword>
<dbReference type="AlphaFoldDB" id="A0AA40KXQ7"/>
<sequence>MRLDSNLVYRRTETTKTVKISKENKRRNKEARRTTSGGCSTSRVTISRTSSSGLRPVRLTKDLRKVALRIQERQSIARTRESRQVGGGPKEAGANRGKRKRSETTIETDG</sequence>
<feature type="region of interest" description="Disordered" evidence="1">
    <location>
        <begin position="15"/>
        <end position="58"/>
    </location>
</feature>
<dbReference type="EMBL" id="JAHYIQ010000001">
    <property type="protein sequence ID" value="KAK1136940.1"/>
    <property type="molecule type" value="Genomic_DNA"/>
</dbReference>
<evidence type="ECO:0000313" key="2">
    <source>
        <dbReference type="EMBL" id="KAK1136940.1"/>
    </source>
</evidence>
<proteinExistence type="predicted"/>